<dbReference type="RefSeq" id="WP_378017068.1">
    <property type="nucleotide sequence ID" value="NZ_JBHSKT010000004.1"/>
</dbReference>
<accession>A0ABW0EBT5</accession>
<dbReference type="Proteomes" id="UP001596161">
    <property type="component" value="Unassembled WGS sequence"/>
</dbReference>
<evidence type="ECO:0000256" key="1">
    <source>
        <dbReference type="SAM" id="SignalP"/>
    </source>
</evidence>
<reference evidence="3" key="1">
    <citation type="journal article" date="2019" name="Int. J. Syst. Evol. Microbiol.">
        <title>The Global Catalogue of Microorganisms (GCM) 10K type strain sequencing project: providing services to taxonomists for standard genome sequencing and annotation.</title>
        <authorList>
            <consortium name="The Broad Institute Genomics Platform"/>
            <consortium name="The Broad Institute Genome Sequencing Center for Infectious Disease"/>
            <person name="Wu L."/>
            <person name="Ma J."/>
        </authorList>
    </citation>
    <scope>NUCLEOTIDE SEQUENCE [LARGE SCALE GENOMIC DNA]</scope>
    <source>
        <strain evidence="3">KACC 12602</strain>
    </source>
</reference>
<comment type="caution">
    <text evidence="2">The sequence shown here is derived from an EMBL/GenBank/DDBJ whole genome shotgun (WGS) entry which is preliminary data.</text>
</comment>
<gene>
    <name evidence="2" type="ORF">ACFPIB_08795</name>
</gene>
<protein>
    <submittedName>
        <fullName evidence="2">Uncharacterized protein</fullName>
    </submittedName>
</protein>
<keyword evidence="3" id="KW-1185">Reference proteome</keyword>
<feature type="signal peptide" evidence="1">
    <location>
        <begin position="1"/>
        <end position="19"/>
    </location>
</feature>
<evidence type="ECO:0000313" key="2">
    <source>
        <dbReference type="EMBL" id="MFC5270703.1"/>
    </source>
</evidence>
<feature type="chain" id="PRO_5047225384" evidence="1">
    <location>
        <begin position="20"/>
        <end position="56"/>
    </location>
</feature>
<organism evidence="2 3">
    <name type="scientific">Adhaeribacter terreus</name>
    <dbReference type="NCBI Taxonomy" id="529703"/>
    <lineage>
        <taxon>Bacteria</taxon>
        <taxon>Pseudomonadati</taxon>
        <taxon>Bacteroidota</taxon>
        <taxon>Cytophagia</taxon>
        <taxon>Cytophagales</taxon>
        <taxon>Hymenobacteraceae</taxon>
        <taxon>Adhaeribacter</taxon>
    </lineage>
</organism>
<evidence type="ECO:0000313" key="3">
    <source>
        <dbReference type="Proteomes" id="UP001596161"/>
    </source>
</evidence>
<sequence length="56" mass="6182">MKKLPIYLFVLCFTLPIHARLANAPAAVKPVTKITCKDQKTNTSEKPVPVTSCLKN</sequence>
<name>A0ABW0EBT5_9BACT</name>
<keyword evidence="1" id="KW-0732">Signal</keyword>
<dbReference type="EMBL" id="JBHSKT010000004">
    <property type="protein sequence ID" value="MFC5270703.1"/>
    <property type="molecule type" value="Genomic_DNA"/>
</dbReference>
<proteinExistence type="predicted"/>